<gene>
    <name evidence="1" type="ORF">M0R45_022802</name>
</gene>
<reference evidence="1 2" key="1">
    <citation type="journal article" date="2023" name="G3 (Bethesda)">
        <title>A chromosome-length genome assembly and annotation of blackberry (Rubus argutus, cv. 'Hillquist').</title>
        <authorList>
            <person name="Bruna T."/>
            <person name="Aryal R."/>
            <person name="Dudchenko O."/>
            <person name="Sargent D.J."/>
            <person name="Mead D."/>
            <person name="Buti M."/>
            <person name="Cavallini A."/>
            <person name="Hytonen T."/>
            <person name="Andres J."/>
            <person name="Pham M."/>
            <person name="Weisz D."/>
            <person name="Mascagni F."/>
            <person name="Usai G."/>
            <person name="Natali L."/>
            <person name="Bassil N."/>
            <person name="Fernandez G.E."/>
            <person name="Lomsadze A."/>
            <person name="Armour M."/>
            <person name="Olukolu B."/>
            <person name="Poorten T."/>
            <person name="Britton C."/>
            <person name="Davik J."/>
            <person name="Ashrafi H."/>
            <person name="Aiden E.L."/>
            <person name="Borodovsky M."/>
            <person name="Worthington M."/>
        </authorList>
    </citation>
    <scope>NUCLEOTIDE SEQUENCE [LARGE SCALE GENOMIC DNA]</scope>
    <source>
        <strain evidence="1">PI 553951</strain>
    </source>
</reference>
<evidence type="ECO:0000313" key="1">
    <source>
        <dbReference type="EMBL" id="KAK9935714.1"/>
    </source>
</evidence>
<proteinExistence type="predicted"/>
<organism evidence="1 2">
    <name type="scientific">Rubus argutus</name>
    <name type="common">Southern blackberry</name>
    <dbReference type="NCBI Taxonomy" id="59490"/>
    <lineage>
        <taxon>Eukaryota</taxon>
        <taxon>Viridiplantae</taxon>
        <taxon>Streptophyta</taxon>
        <taxon>Embryophyta</taxon>
        <taxon>Tracheophyta</taxon>
        <taxon>Spermatophyta</taxon>
        <taxon>Magnoliopsida</taxon>
        <taxon>eudicotyledons</taxon>
        <taxon>Gunneridae</taxon>
        <taxon>Pentapetalae</taxon>
        <taxon>rosids</taxon>
        <taxon>fabids</taxon>
        <taxon>Rosales</taxon>
        <taxon>Rosaceae</taxon>
        <taxon>Rosoideae</taxon>
        <taxon>Rosoideae incertae sedis</taxon>
        <taxon>Rubus</taxon>
    </lineage>
</organism>
<dbReference type="AlphaFoldDB" id="A0AAW1XI51"/>
<accession>A0AAW1XI51</accession>
<name>A0AAW1XI51_RUBAR</name>
<keyword evidence="2" id="KW-1185">Reference proteome</keyword>
<evidence type="ECO:0000313" key="2">
    <source>
        <dbReference type="Proteomes" id="UP001457282"/>
    </source>
</evidence>
<protein>
    <submittedName>
        <fullName evidence="1">Uncharacterized protein</fullName>
    </submittedName>
</protein>
<comment type="caution">
    <text evidence="1">The sequence shown here is derived from an EMBL/GenBank/DDBJ whole genome shotgun (WGS) entry which is preliminary data.</text>
</comment>
<sequence>MLETLGLLPAVAGVNHDGVSSRAFGEKGFEYDGRNGQRAWVASGCERRWARLKVMVASNGAVVLGEANWRTTVVVFDEYGILLE</sequence>
<dbReference type="Proteomes" id="UP001457282">
    <property type="component" value="Unassembled WGS sequence"/>
</dbReference>
<dbReference type="EMBL" id="JBEDUW010000004">
    <property type="protein sequence ID" value="KAK9935714.1"/>
    <property type="molecule type" value="Genomic_DNA"/>
</dbReference>